<evidence type="ECO:0008006" key="4">
    <source>
        <dbReference type="Google" id="ProtNLM"/>
    </source>
</evidence>
<evidence type="ECO:0000313" key="2">
    <source>
        <dbReference type="EMBL" id="GAA3992779.1"/>
    </source>
</evidence>
<proteinExistence type="predicted"/>
<evidence type="ECO:0000313" key="3">
    <source>
        <dbReference type="Proteomes" id="UP001501747"/>
    </source>
</evidence>
<dbReference type="EMBL" id="BAABAL010000005">
    <property type="protein sequence ID" value="GAA3992779.1"/>
    <property type="molecule type" value="Genomic_DNA"/>
</dbReference>
<reference evidence="3" key="1">
    <citation type="journal article" date="2019" name="Int. J. Syst. Evol. Microbiol.">
        <title>The Global Catalogue of Microorganisms (GCM) 10K type strain sequencing project: providing services to taxonomists for standard genome sequencing and annotation.</title>
        <authorList>
            <consortium name="The Broad Institute Genomics Platform"/>
            <consortium name="The Broad Institute Genome Sequencing Center for Infectious Disease"/>
            <person name="Wu L."/>
            <person name="Ma J."/>
        </authorList>
    </citation>
    <scope>NUCLEOTIDE SEQUENCE [LARGE SCALE GENOMIC DNA]</scope>
    <source>
        <strain evidence="3">JCM 17342</strain>
    </source>
</reference>
<dbReference type="InterPro" id="IPR045935">
    <property type="entry name" value="DUF6355"/>
</dbReference>
<comment type="caution">
    <text evidence="2">The sequence shown here is derived from an EMBL/GenBank/DDBJ whole genome shotgun (WGS) entry which is preliminary data.</text>
</comment>
<organism evidence="2 3">
    <name type="scientific">Allokutzneria multivorans</name>
    <dbReference type="NCBI Taxonomy" id="1142134"/>
    <lineage>
        <taxon>Bacteria</taxon>
        <taxon>Bacillati</taxon>
        <taxon>Actinomycetota</taxon>
        <taxon>Actinomycetes</taxon>
        <taxon>Pseudonocardiales</taxon>
        <taxon>Pseudonocardiaceae</taxon>
        <taxon>Allokutzneria</taxon>
    </lineage>
</organism>
<protein>
    <recommendedName>
        <fullName evidence="4">Secreted protein</fullName>
    </recommendedName>
</protein>
<gene>
    <name evidence="2" type="ORF">GCM10022247_09940</name>
</gene>
<name>A0ABP7R5S1_9PSEU</name>
<feature type="chain" id="PRO_5045434119" description="Secreted protein" evidence="1">
    <location>
        <begin position="28"/>
        <end position="97"/>
    </location>
</feature>
<evidence type="ECO:0000256" key="1">
    <source>
        <dbReference type="SAM" id="SignalP"/>
    </source>
</evidence>
<keyword evidence="3" id="KW-1185">Reference proteome</keyword>
<accession>A0ABP7R5S1</accession>
<keyword evidence="1" id="KW-0732">Signal</keyword>
<feature type="signal peptide" evidence="1">
    <location>
        <begin position="1"/>
        <end position="27"/>
    </location>
</feature>
<dbReference type="RefSeq" id="WP_344871324.1">
    <property type="nucleotide sequence ID" value="NZ_BAABAL010000005.1"/>
</dbReference>
<dbReference type="Proteomes" id="UP001501747">
    <property type="component" value="Unassembled WGS sequence"/>
</dbReference>
<dbReference type="Pfam" id="PF19882">
    <property type="entry name" value="DUF6355"/>
    <property type="match status" value="1"/>
</dbReference>
<sequence>MKIAQALAALAVAVGSMAGTAVLTAPAADAAPCGFYVTSDNTARYNHCGEDSITIKVRWLGMFPFERCIGPGDHALEDPNAPGDKFISNAWYVRSGC</sequence>